<dbReference type="WBParaSite" id="nRc.2.0.1.t26863-RA">
    <property type="protein sequence ID" value="nRc.2.0.1.t26863-RA"/>
    <property type="gene ID" value="nRc.2.0.1.g26863"/>
</dbReference>
<keyword evidence="2" id="KW-1185">Reference proteome</keyword>
<evidence type="ECO:0000313" key="2">
    <source>
        <dbReference type="Proteomes" id="UP000887565"/>
    </source>
</evidence>
<keyword evidence="1" id="KW-0472">Membrane</keyword>
<keyword evidence="1" id="KW-0812">Transmembrane</keyword>
<protein>
    <submittedName>
        <fullName evidence="3">Uncharacterized protein</fullName>
    </submittedName>
</protein>
<evidence type="ECO:0000313" key="3">
    <source>
        <dbReference type="WBParaSite" id="nRc.2.0.1.t26863-RA"/>
    </source>
</evidence>
<evidence type="ECO:0000256" key="1">
    <source>
        <dbReference type="SAM" id="Phobius"/>
    </source>
</evidence>
<accession>A0A915JL77</accession>
<sequence>MYKLAIRDRLQYDDPALPPIPHEVDDVWIERIAAGQPLRERTYQGTHYHYHPSTILNFLQVDGDWFRWLTSFMLLAALLASLCLAAEYA</sequence>
<reference evidence="3" key="1">
    <citation type="submission" date="2022-11" db="UniProtKB">
        <authorList>
            <consortium name="WormBaseParasite"/>
        </authorList>
    </citation>
    <scope>IDENTIFICATION</scope>
</reference>
<name>A0A915JL77_ROMCU</name>
<feature type="transmembrane region" description="Helical" evidence="1">
    <location>
        <begin position="65"/>
        <end position="86"/>
    </location>
</feature>
<dbReference type="AlphaFoldDB" id="A0A915JL77"/>
<organism evidence="2 3">
    <name type="scientific">Romanomermis culicivorax</name>
    <name type="common">Nematode worm</name>
    <dbReference type="NCBI Taxonomy" id="13658"/>
    <lineage>
        <taxon>Eukaryota</taxon>
        <taxon>Metazoa</taxon>
        <taxon>Ecdysozoa</taxon>
        <taxon>Nematoda</taxon>
        <taxon>Enoplea</taxon>
        <taxon>Dorylaimia</taxon>
        <taxon>Mermithida</taxon>
        <taxon>Mermithoidea</taxon>
        <taxon>Mermithidae</taxon>
        <taxon>Romanomermis</taxon>
    </lineage>
</organism>
<dbReference type="Proteomes" id="UP000887565">
    <property type="component" value="Unplaced"/>
</dbReference>
<keyword evidence="1" id="KW-1133">Transmembrane helix</keyword>
<proteinExistence type="predicted"/>